<evidence type="ECO:0000256" key="1">
    <source>
        <dbReference type="ARBA" id="ARBA00023015"/>
    </source>
</evidence>
<name>A0ABS4RY85_PAEXY</name>
<evidence type="ECO:0000313" key="5">
    <source>
        <dbReference type="Proteomes" id="UP000810207"/>
    </source>
</evidence>
<feature type="domain" description="HTH araC/xylS-type" evidence="3">
    <location>
        <begin position="156"/>
        <end position="206"/>
    </location>
</feature>
<dbReference type="Gene3D" id="1.10.10.60">
    <property type="entry name" value="Homeodomain-like"/>
    <property type="match status" value="1"/>
</dbReference>
<accession>A0ABS4RY85</accession>
<dbReference type="InterPro" id="IPR046532">
    <property type="entry name" value="DUF6597"/>
</dbReference>
<keyword evidence="5" id="KW-1185">Reference proteome</keyword>
<comment type="caution">
    <text evidence="4">The sequence shown here is derived from an EMBL/GenBank/DDBJ whole genome shotgun (WGS) entry which is preliminary data.</text>
</comment>
<dbReference type="InterPro" id="IPR009057">
    <property type="entry name" value="Homeodomain-like_sf"/>
</dbReference>
<dbReference type="SUPFAM" id="SSF46689">
    <property type="entry name" value="Homeodomain-like"/>
    <property type="match status" value="1"/>
</dbReference>
<dbReference type="Pfam" id="PF20240">
    <property type="entry name" value="DUF6597"/>
    <property type="match status" value="1"/>
</dbReference>
<evidence type="ECO:0000313" key="4">
    <source>
        <dbReference type="EMBL" id="MBP2247376.1"/>
    </source>
</evidence>
<protein>
    <submittedName>
        <fullName evidence="4">AraC-like DNA-binding protein</fullName>
    </submittedName>
</protein>
<keyword evidence="2" id="KW-0804">Transcription</keyword>
<dbReference type="PROSITE" id="PS01124">
    <property type="entry name" value="HTH_ARAC_FAMILY_2"/>
    <property type="match status" value="1"/>
</dbReference>
<evidence type="ECO:0000259" key="3">
    <source>
        <dbReference type="PROSITE" id="PS01124"/>
    </source>
</evidence>
<organism evidence="4 5">
    <name type="scientific">Paenibacillus xylanexedens</name>
    <dbReference type="NCBI Taxonomy" id="528191"/>
    <lineage>
        <taxon>Bacteria</taxon>
        <taxon>Bacillati</taxon>
        <taxon>Bacillota</taxon>
        <taxon>Bacilli</taxon>
        <taxon>Bacillales</taxon>
        <taxon>Paenibacillaceae</taxon>
        <taxon>Paenibacillus</taxon>
    </lineage>
</organism>
<dbReference type="InterPro" id="IPR018060">
    <property type="entry name" value="HTH_AraC"/>
</dbReference>
<proteinExistence type="predicted"/>
<dbReference type="Proteomes" id="UP000810207">
    <property type="component" value="Unassembled WGS sequence"/>
</dbReference>
<evidence type="ECO:0000256" key="2">
    <source>
        <dbReference type="ARBA" id="ARBA00023163"/>
    </source>
</evidence>
<keyword evidence="1" id="KW-0805">Transcription regulation</keyword>
<dbReference type="EMBL" id="JAGIKV010000015">
    <property type="protein sequence ID" value="MBP2247376.1"/>
    <property type="molecule type" value="Genomic_DNA"/>
</dbReference>
<dbReference type="RefSeq" id="WP_211083855.1">
    <property type="nucleotide sequence ID" value="NZ_CBCSLC010000009.1"/>
</dbReference>
<sequence length="266" mass="31038">MIQRFQATDALKGIIDYIWIVEQDNLAPMNRQDIIMPLGHINIIFNYRSPYYLIERKKRILISNSSVIGQIKRAKHVQYGENLYQIGISLTPVGYIQSFEYPISRLTERICSVVDVSSGLDQLRTQLTNARDNESIITAINDYFIERIKLNPLDTQRADHMLSYVEQQCGNLNVSHMAAYFGFSISTLERTFKRYTGLTPKVYGDIVKFQKSIVDANWHTEIYEQYYDQSHFIKTCRKFAGKTVSELEKSADELTLRYLWQSKNKF</sequence>
<reference evidence="4 5" key="1">
    <citation type="submission" date="2021-03" db="EMBL/GenBank/DDBJ databases">
        <title>Genomic Encyclopedia of Type Strains, Phase IV (KMG-IV): sequencing the most valuable type-strain genomes for metagenomic binning, comparative biology and taxonomic classification.</title>
        <authorList>
            <person name="Goeker M."/>
        </authorList>
    </citation>
    <scope>NUCLEOTIDE SEQUENCE [LARGE SCALE GENOMIC DNA]</scope>
    <source>
        <strain evidence="4 5">DSM 21292</strain>
    </source>
</reference>
<gene>
    <name evidence="4" type="ORF">J2Z28_004028</name>
</gene>